<sequence>MVENSLTSTKCECGNTIEINEIRFVAGENDKGFIKIQCNKCNKEMEEYAINPAESSVIDGGVKISYRYKE</sequence>
<dbReference type="Proteomes" id="UP000502377">
    <property type="component" value="Chromosome"/>
</dbReference>
<name>A0A6G5QMW7_CAMRE</name>
<protein>
    <submittedName>
        <fullName evidence="1">Uncharacterized protein</fullName>
    </submittedName>
</protein>
<proteinExistence type="predicted"/>
<gene>
    <name evidence="1" type="ORF">CRECT_1327</name>
</gene>
<evidence type="ECO:0000313" key="1">
    <source>
        <dbReference type="EMBL" id="QCD46981.1"/>
    </source>
</evidence>
<evidence type="ECO:0000313" key="2">
    <source>
        <dbReference type="Proteomes" id="UP000502377"/>
    </source>
</evidence>
<organism evidence="1 2">
    <name type="scientific">Campylobacter rectus</name>
    <name type="common">Wolinella recta</name>
    <dbReference type="NCBI Taxonomy" id="203"/>
    <lineage>
        <taxon>Bacteria</taxon>
        <taxon>Pseudomonadati</taxon>
        <taxon>Campylobacterota</taxon>
        <taxon>Epsilonproteobacteria</taxon>
        <taxon>Campylobacterales</taxon>
        <taxon>Campylobacteraceae</taxon>
        <taxon>Campylobacter</taxon>
    </lineage>
</organism>
<reference evidence="1 2" key="1">
    <citation type="submission" date="2016-07" db="EMBL/GenBank/DDBJ databases">
        <title>Comparative genomics of the Campylobacter concisus group.</title>
        <authorList>
            <person name="Miller W.G."/>
            <person name="Yee E."/>
            <person name="Chapman M.H."/>
            <person name="Huynh S."/>
            <person name="Bono J.L."/>
            <person name="On S.L.W."/>
            <person name="StLeger J."/>
            <person name="Foster G."/>
            <person name="Parker C.T."/>
        </authorList>
    </citation>
    <scope>NUCLEOTIDE SEQUENCE [LARGE SCALE GENOMIC DNA]</scope>
    <source>
        <strain evidence="1 2">ATCC 33238</strain>
    </source>
</reference>
<dbReference type="EMBL" id="CP012543">
    <property type="protein sequence ID" value="QCD46981.1"/>
    <property type="molecule type" value="Genomic_DNA"/>
</dbReference>
<dbReference type="KEGG" id="crx:CRECT_1327"/>
<dbReference type="AlphaFoldDB" id="A0A6G5QMW7"/>
<dbReference type="RefSeq" id="WP_002944711.1">
    <property type="nucleotide sequence ID" value="NZ_CP012543.1"/>
</dbReference>
<accession>A0A6G5QMW7</accession>